<proteinExistence type="predicted"/>
<evidence type="ECO:0000313" key="1">
    <source>
        <dbReference type="EMBL" id="CAF4813459.1"/>
    </source>
</evidence>
<dbReference type="Proteomes" id="UP000681967">
    <property type="component" value="Unassembled WGS sequence"/>
</dbReference>
<dbReference type="AlphaFoldDB" id="A0A8S3BKR4"/>
<name>A0A8S3BKR4_9BILA</name>
<dbReference type="EMBL" id="CAJOBH010142858">
    <property type="protein sequence ID" value="CAF4813459.1"/>
    <property type="molecule type" value="Genomic_DNA"/>
</dbReference>
<accession>A0A8S3BKR4</accession>
<evidence type="ECO:0000313" key="2">
    <source>
        <dbReference type="Proteomes" id="UP000681967"/>
    </source>
</evidence>
<comment type="caution">
    <text evidence="1">The sequence shown here is derived from an EMBL/GenBank/DDBJ whole genome shotgun (WGS) entry which is preliminary data.</text>
</comment>
<gene>
    <name evidence="1" type="ORF">BYL167_LOCUS48661</name>
</gene>
<protein>
    <submittedName>
        <fullName evidence="1">Uncharacterized protein</fullName>
    </submittedName>
</protein>
<reference evidence="1" key="1">
    <citation type="submission" date="2021-02" db="EMBL/GenBank/DDBJ databases">
        <authorList>
            <person name="Nowell W R."/>
        </authorList>
    </citation>
    <scope>NUCLEOTIDE SEQUENCE</scope>
</reference>
<organism evidence="1 2">
    <name type="scientific">Rotaria magnacalcarata</name>
    <dbReference type="NCBI Taxonomy" id="392030"/>
    <lineage>
        <taxon>Eukaryota</taxon>
        <taxon>Metazoa</taxon>
        <taxon>Spiralia</taxon>
        <taxon>Gnathifera</taxon>
        <taxon>Rotifera</taxon>
        <taxon>Eurotatoria</taxon>
        <taxon>Bdelloidea</taxon>
        <taxon>Philodinida</taxon>
        <taxon>Philodinidae</taxon>
        <taxon>Rotaria</taxon>
    </lineage>
</organism>
<sequence>MKLNDINIHADTYLTPDTNSQYIINSKISKMKQIPTRNVFDQIDNQIHKFIPFVEKLINLDPLHQGYISSCIRGNHNTDIFFFNIGGEYRYCIRKGTHHARNTTAILIDIKNET</sequence>